<dbReference type="GeneID" id="30973830"/>
<dbReference type="NCBIfam" id="TIGR01733">
    <property type="entry name" value="AA-adenyl-dom"/>
    <property type="match status" value="1"/>
</dbReference>
<keyword evidence="2" id="KW-0597">Phosphoprotein</keyword>
<proteinExistence type="inferred from homology"/>
<protein>
    <recommendedName>
        <fullName evidence="5">Carrier domain-containing protein</fullName>
    </recommendedName>
</protein>
<gene>
    <name evidence="6" type="ORF">ASPACDRAFT_34099</name>
</gene>
<dbReference type="Gene3D" id="3.40.50.720">
    <property type="entry name" value="NAD(P)-binding Rossmann-like Domain"/>
    <property type="match status" value="1"/>
</dbReference>
<dbReference type="InterPro" id="IPR001242">
    <property type="entry name" value="Condensation_dom"/>
</dbReference>
<dbReference type="Gene3D" id="3.30.559.30">
    <property type="entry name" value="Nonribosomal peptide synthetase, condensation domain"/>
    <property type="match status" value="1"/>
</dbReference>
<dbReference type="Gene3D" id="3.40.50.12780">
    <property type="entry name" value="N-terminal domain of ligase-like"/>
    <property type="match status" value="2"/>
</dbReference>
<dbReference type="Pfam" id="PF00550">
    <property type="entry name" value="PP-binding"/>
    <property type="match status" value="1"/>
</dbReference>
<keyword evidence="7" id="KW-1185">Reference proteome</keyword>
<keyword evidence="3" id="KW-0436">Ligase</keyword>
<evidence type="ECO:0000256" key="1">
    <source>
        <dbReference type="ARBA" id="ARBA00022450"/>
    </source>
</evidence>
<evidence type="ECO:0000256" key="4">
    <source>
        <dbReference type="ARBA" id="ARBA00029454"/>
    </source>
</evidence>
<feature type="domain" description="Carrier" evidence="5">
    <location>
        <begin position="524"/>
        <end position="600"/>
    </location>
</feature>
<dbReference type="GO" id="GO:0031177">
    <property type="term" value="F:phosphopantetheine binding"/>
    <property type="evidence" value="ECO:0007669"/>
    <property type="project" value="InterPro"/>
</dbReference>
<dbReference type="PANTHER" id="PTHR45527:SF16">
    <property type="entry name" value="NONRIBOSOMAL PEPTIDE SYNTHASE ATNA-RELATED"/>
    <property type="match status" value="1"/>
</dbReference>
<evidence type="ECO:0000313" key="7">
    <source>
        <dbReference type="Proteomes" id="UP000184546"/>
    </source>
</evidence>
<dbReference type="InterPro" id="IPR036736">
    <property type="entry name" value="ACP-like_sf"/>
</dbReference>
<dbReference type="InterPro" id="IPR013120">
    <property type="entry name" value="FAR_NAD-bd"/>
</dbReference>
<dbReference type="Pfam" id="PF00668">
    <property type="entry name" value="Condensation"/>
    <property type="match status" value="1"/>
</dbReference>
<accession>A0A1L9WLJ5</accession>
<dbReference type="SUPFAM" id="SSF52777">
    <property type="entry name" value="CoA-dependent acyltransferases"/>
    <property type="match status" value="2"/>
</dbReference>
<dbReference type="PROSITE" id="PS00455">
    <property type="entry name" value="AMP_BINDING"/>
    <property type="match status" value="1"/>
</dbReference>
<name>A0A1L9WLJ5_ASPA1</name>
<organism evidence="6 7">
    <name type="scientific">Aspergillus aculeatus (strain ATCC 16872 / CBS 172.66 / WB 5094)</name>
    <dbReference type="NCBI Taxonomy" id="690307"/>
    <lineage>
        <taxon>Eukaryota</taxon>
        <taxon>Fungi</taxon>
        <taxon>Dikarya</taxon>
        <taxon>Ascomycota</taxon>
        <taxon>Pezizomycotina</taxon>
        <taxon>Eurotiomycetes</taxon>
        <taxon>Eurotiomycetidae</taxon>
        <taxon>Eurotiales</taxon>
        <taxon>Aspergillaceae</taxon>
        <taxon>Aspergillus</taxon>
        <taxon>Aspergillus subgen. Circumdati</taxon>
    </lineage>
</organism>
<dbReference type="CDD" id="cd05918">
    <property type="entry name" value="A_NRPS_SidN3_like"/>
    <property type="match status" value="1"/>
</dbReference>
<dbReference type="VEuPathDB" id="FungiDB:ASPACDRAFT_34099"/>
<dbReference type="InterPro" id="IPR000873">
    <property type="entry name" value="AMP-dep_synth/lig_dom"/>
</dbReference>
<dbReference type="CDD" id="cd19545">
    <property type="entry name" value="FUM14_C_NRPS-like"/>
    <property type="match status" value="1"/>
</dbReference>
<dbReference type="RefSeq" id="XP_020053367.1">
    <property type="nucleotide sequence ID" value="XM_020200016.1"/>
</dbReference>
<dbReference type="Gene3D" id="3.30.559.10">
    <property type="entry name" value="Chloramphenicol acetyltransferase-like domain"/>
    <property type="match status" value="1"/>
</dbReference>
<dbReference type="EMBL" id="KV878984">
    <property type="protein sequence ID" value="OJJ97027.1"/>
    <property type="molecule type" value="Genomic_DNA"/>
</dbReference>
<dbReference type="InterPro" id="IPR036291">
    <property type="entry name" value="NAD(P)-bd_dom_sf"/>
</dbReference>
<comment type="similarity">
    <text evidence="4">Belongs to the NRP synthetase family.</text>
</comment>
<dbReference type="InterPro" id="IPR020806">
    <property type="entry name" value="PKS_PP-bd"/>
</dbReference>
<sequence length="2139" mass="234822">MGGKLFHVRTRPSTLIQAQARLHPSRVCLVASSGEYDFDRLWSSVQASASQLLQQNLSLGARVAIVAESSPIAIVALLAVLHLGAVAAPLNASLPTARIHSIIRTGRFTHLINPSSRSSDFELPGVINLALDLSQPTCKSPAARNHFPEVDPLAPAIVFFTSGSTGEPKGVVHSHVSLSTMAVNVAKVLEIDSTVRNFLFPSFGWAVNIIDSLSTLAAGGCLCIPTEAEKSHSLEEAISLFSATRTTLPSSALRIMNPSAVPSLTRVVLAGEPIHSDVASIWLPHVKVYWNYGSSETLMVLAGLVGEQSPGALNAGRPLACCRCSIVDEARLEVPTGHSGQLVVESHTNFMGYLRNGEIDAPDDQPIGHPVVVHSGDLFSQAGPNAVLVHHGRIDSQLKIAGQRFEPQEVEEKLLLALADVKELAVTVATLKGNSEGPVLVVVVVLERKGTSASSSEARLRCAFEWLVQTLPRYMIPIGGLEVEKLPRLQNGKLNRKGIIHLAEQQAVSDLMDLRPPRGADSRDLDPILVRRVAQVWASVLAIELTEIKPTLSFFILGGNSLSAMRACKELRREGILLAMSDLFLHPTLSELVDFIMKHNKTRSLTEPSHIKRSTEFEGTAQDILQELLLRAARDCAVDPKMIEDIYPCTALQTGLMALSEIHAGAYVAEHAFHLPVSWTVAAFQEAWLRVLAGTPILRTRIIRDPNGRSHNVTLRPSADPGIAVPQGALPVFVPPMSCGSPLFCHSLDTDPEHERLIWRWRVHHAIYDRWSTHLILDLMQKMYRKETPSPLTPFSRFARAAVEQESSEAAISFWRNKFESFSGTVFPQLTLDHAKSRASDHLPFEISIPPRRSATTQATTIQGALALLISKVHGESDVIFGTTIHGRALASCPDAETVVGPAIATVPMRIQVEGTTSVAQFLDELQTQAALVGVYQHYGLQNIKALGPGPAAAASFTTLLIIQPEMDGDAPDPLHMIHEIELGTADGYVDYPLVVECFPQAQILRVKLLYDPVVFSSWEMQMMAQQFSHAFDALHTTQDPTTLLRDLSLLDKESVPAVLRMSRGELIDHRECLHERIFAKAHAWPDSEALHGWDARYTYEELRSLVWRLASRLAPLLPCKPGQIVPICYPKSAAAVVAMLSILTAGHAFLLLDPALPPQRIRYMIQAAKADRVLCTSATHHLVADIGPLVVNFQSIWDTPSVAPDDGFFELQTSPDRPAYCIFTSGSTGAPKGVVLLHRQVTSGLESQIAAGLYKRQSRLLQFASYSFDTCIADIFATLLSGGCICVPQDEDRLLRLADNINAFAATAVDLTPSVARMLQPHEVPDLQVLRLGGEPMHQYHVQTWANRCNLQNTYGPTECCVQCTFVDRVPQFLSPAVIGKSIGCHLWVVDPQNHKFLMPLGMVGELAIQGPAVANGYINNPAKTEALFLPSAPWLETYGIDCLYLYPVYLTGDLVRFNEQGDLVFLGRRDSQIKIRGQRVEPEEIEHVLQQDERTDQALVCYPTTGVLAMQLVAILEPSPAAARLCAQDQPGAWMEPIARKAAEFLPLHMVPAVFLAADQSLLMSSGKLDRRRVQTWLERLALEELEALHLYHPASARPHDAKSTETAADLPDALTAPILNQIQSLLAWRSHIGPQSATNRSLVHSFSRIGLDSITIIPFLRWINQTHSVHLDVPSLLHLDSVQGLVSYLRSQQASLPAKQKKRSDERTEDPETFESMIRQGVDRLCQKKHPIPRRVLLTGGTSLVGLNILTRLLERFPRTRVVVLVRCNTAHEGKARLVERASLLRSWRRDFTPRIEVWPGDLSATRLGLLPAQWDAQLGGRGGNATNYVDAVIHNGAAVDWFANFATLQATNIDATLQLAECVRDAATITRLVYVSGGPQWMPDEPDTAALEPVTGESSVQHLHSSLAQSNAYGRTKLITGAILQRAAARSMDLAGKVAVLRPALIIGAAADGVVNMDDFLWRVVRGCCALGAFPREDPAEDWIYLCGADYFANLIISRLTAVPRPGEIKVLAGLTASRFWAIVQQELGVSMEALDVPTWLHRLKRSIATQTTHHHSATEVHPCQPILHMLESSSSGPLGAARPRICADTERRRRMEAEAARVVTMNVRYMHKIGSFSTAEEAWSDQVFHRNKTR</sequence>
<dbReference type="Gene3D" id="1.10.1200.10">
    <property type="entry name" value="ACP-like"/>
    <property type="match status" value="1"/>
</dbReference>
<dbReference type="FunFam" id="3.30.300.30:FF:000015">
    <property type="entry name" value="Nonribosomal peptide synthase SidD"/>
    <property type="match status" value="2"/>
</dbReference>
<dbReference type="OrthoDB" id="416786at2759"/>
<evidence type="ECO:0000256" key="3">
    <source>
        <dbReference type="ARBA" id="ARBA00022598"/>
    </source>
</evidence>
<evidence type="ECO:0000256" key="2">
    <source>
        <dbReference type="ARBA" id="ARBA00022553"/>
    </source>
</evidence>
<dbReference type="PANTHER" id="PTHR45527">
    <property type="entry name" value="NONRIBOSOMAL PEPTIDE SYNTHETASE"/>
    <property type="match status" value="1"/>
</dbReference>
<dbReference type="SMART" id="SM00823">
    <property type="entry name" value="PKS_PP"/>
    <property type="match status" value="1"/>
</dbReference>
<dbReference type="InterPro" id="IPR023213">
    <property type="entry name" value="CAT-like_dom_sf"/>
</dbReference>
<dbReference type="GO" id="GO:0044550">
    <property type="term" value="P:secondary metabolite biosynthetic process"/>
    <property type="evidence" value="ECO:0007669"/>
    <property type="project" value="TreeGrafter"/>
</dbReference>
<dbReference type="OMA" id="PLSLECF"/>
<dbReference type="SUPFAM" id="SSF51735">
    <property type="entry name" value="NAD(P)-binding Rossmann-fold domains"/>
    <property type="match status" value="1"/>
</dbReference>
<dbReference type="Pfam" id="PF00501">
    <property type="entry name" value="AMP-binding"/>
    <property type="match status" value="2"/>
</dbReference>
<dbReference type="GO" id="GO:0043041">
    <property type="term" value="P:amino acid activation for nonribosomal peptide biosynthetic process"/>
    <property type="evidence" value="ECO:0007669"/>
    <property type="project" value="TreeGrafter"/>
</dbReference>
<dbReference type="GO" id="GO:0005737">
    <property type="term" value="C:cytoplasm"/>
    <property type="evidence" value="ECO:0007669"/>
    <property type="project" value="TreeGrafter"/>
</dbReference>
<dbReference type="InterPro" id="IPR045851">
    <property type="entry name" value="AMP-bd_C_sf"/>
</dbReference>
<reference evidence="7" key="1">
    <citation type="journal article" date="2017" name="Genome Biol.">
        <title>Comparative genomics reveals high biological diversity and specific adaptations in the industrially and medically important fungal genus Aspergillus.</title>
        <authorList>
            <person name="de Vries R.P."/>
            <person name="Riley R."/>
            <person name="Wiebenga A."/>
            <person name="Aguilar-Osorio G."/>
            <person name="Amillis S."/>
            <person name="Uchima C.A."/>
            <person name="Anderluh G."/>
            <person name="Asadollahi M."/>
            <person name="Askin M."/>
            <person name="Barry K."/>
            <person name="Battaglia E."/>
            <person name="Bayram O."/>
            <person name="Benocci T."/>
            <person name="Braus-Stromeyer S.A."/>
            <person name="Caldana C."/>
            <person name="Canovas D."/>
            <person name="Cerqueira G.C."/>
            <person name="Chen F."/>
            <person name="Chen W."/>
            <person name="Choi C."/>
            <person name="Clum A."/>
            <person name="Dos Santos R.A."/>
            <person name="Damasio A.R."/>
            <person name="Diallinas G."/>
            <person name="Emri T."/>
            <person name="Fekete E."/>
            <person name="Flipphi M."/>
            <person name="Freyberg S."/>
            <person name="Gallo A."/>
            <person name="Gournas C."/>
            <person name="Habgood R."/>
            <person name="Hainaut M."/>
            <person name="Harispe M.L."/>
            <person name="Henrissat B."/>
            <person name="Hilden K.S."/>
            <person name="Hope R."/>
            <person name="Hossain A."/>
            <person name="Karabika E."/>
            <person name="Karaffa L."/>
            <person name="Karanyi Z."/>
            <person name="Krasevec N."/>
            <person name="Kuo A."/>
            <person name="Kusch H."/>
            <person name="LaButti K."/>
            <person name="Lagendijk E.L."/>
            <person name="Lapidus A."/>
            <person name="Levasseur A."/>
            <person name="Lindquist E."/>
            <person name="Lipzen A."/>
            <person name="Logrieco A.F."/>
            <person name="MacCabe A."/>
            <person name="Maekelae M.R."/>
            <person name="Malavazi I."/>
            <person name="Melin P."/>
            <person name="Meyer V."/>
            <person name="Mielnichuk N."/>
            <person name="Miskei M."/>
            <person name="Molnar A.P."/>
            <person name="Mule G."/>
            <person name="Ngan C.Y."/>
            <person name="Orejas M."/>
            <person name="Orosz E."/>
            <person name="Ouedraogo J.P."/>
            <person name="Overkamp K.M."/>
            <person name="Park H.-S."/>
            <person name="Perrone G."/>
            <person name="Piumi F."/>
            <person name="Punt P.J."/>
            <person name="Ram A.F."/>
            <person name="Ramon A."/>
            <person name="Rauscher S."/>
            <person name="Record E."/>
            <person name="Riano-Pachon D.M."/>
            <person name="Robert V."/>
            <person name="Roehrig J."/>
            <person name="Ruller R."/>
            <person name="Salamov A."/>
            <person name="Salih N.S."/>
            <person name="Samson R.A."/>
            <person name="Sandor E."/>
            <person name="Sanguinetti M."/>
            <person name="Schuetze T."/>
            <person name="Sepcic K."/>
            <person name="Shelest E."/>
            <person name="Sherlock G."/>
            <person name="Sophianopoulou V."/>
            <person name="Squina F.M."/>
            <person name="Sun H."/>
            <person name="Susca A."/>
            <person name="Todd R.B."/>
            <person name="Tsang A."/>
            <person name="Unkles S.E."/>
            <person name="van de Wiele N."/>
            <person name="van Rossen-Uffink D."/>
            <person name="Oliveira J.V."/>
            <person name="Vesth T.C."/>
            <person name="Visser J."/>
            <person name="Yu J.-H."/>
            <person name="Zhou M."/>
            <person name="Andersen M.R."/>
            <person name="Archer D.B."/>
            <person name="Baker S.E."/>
            <person name="Benoit I."/>
            <person name="Brakhage A.A."/>
            <person name="Braus G.H."/>
            <person name="Fischer R."/>
            <person name="Frisvad J.C."/>
            <person name="Goldman G.H."/>
            <person name="Houbraken J."/>
            <person name="Oakley B."/>
            <person name="Pocsi I."/>
            <person name="Scazzocchio C."/>
            <person name="Seiboth B."/>
            <person name="vanKuyk P.A."/>
            <person name="Wortman J."/>
            <person name="Dyer P.S."/>
            <person name="Grigoriev I.V."/>
        </authorList>
    </citation>
    <scope>NUCLEOTIDE SEQUENCE [LARGE SCALE GENOMIC DNA]</scope>
    <source>
        <strain evidence="7">ATCC 16872 / CBS 172.66 / WB 5094</strain>
    </source>
</reference>
<evidence type="ECO:0000313" key="6">
    <source>
        <dbReference type="EMBL" id="OJJ97027.1"/>
    </source>
</evidence>
<dbReference type="Gene3D" id="3.30.300.30">
    <property type="match status" value="2"/>
</dbReference>
<evidence type="ECO:0000259" key="5">
    <source>
        <dbReference type="PROSITE" id="PS50075"/>
    </source>
</evidence>
<dbReference type="Proteomes" id="UP000184546">
    <property type="component" value="Unassembled WGS sequence"/>
</dbReference>
<dbReference type="InterPro" id="IPR042099">
    <property type="entry name" value="ANL_N_sf"/>
</dbReference>
<feature type="domain" description="Carrier" evidence="5">
    <location>
        <begin position="1619"/>
        <end position="1696"/>
    </location>
</feature>
<dbReference type="Pfam" id="PF07993">
    <property type="entry name" value="NAD_binding_4"/>
    <property type="match status" value="1"/>
</dbReference>
<dbReference type="GO" id="GO:0016874">
    <property type="term" value="F:ligase activity"/>
    <property type="evidence" value="ECO:0007669"/>
    <property type="project" value="UniProtKB-KW"/>
</dbReference>
<dbReference type="InterPro" id="IPR009081">
    <property type="entry name" value="PP-bd_ACP"/>
</dbReference>
<dbReference type="InterPro" id="IPR020845">
    <property type="entry name" value="AMP-binding_CS"/>
</dbReference>
<dbReference type="InterPro" id="IPR010071">
    <property type="entry name" value="AA_adenyl_dom"/>
</dbReference>
<dbReference type="SUPFAM" id="SSF47336">
    <property type="entry name" value="ACP-like"/>
    <property type="match status" value="2"/>
</dbReference>
<dbReference type="STRING" id="690307.A0A1L9WLJ5"/>
<keyword evidence="1" id="KW-0596">Phosphopantetheine</keyword>
<dbReference type="PROSITE" id="PS50075">
    <property type="entry name" value="CARRIER"/>
    <property type="match status" value="2"/>
</dbReference>
<dbReference type="SUPFAM" id="SSF56801">
    <property type="entry name" value="Acetyl-CoA synthetase-like"/>
    <property type="match status" value="2"/>
</dbReference>